<proteinExistence type="predicted"/>
<gene>
    <name evidence="2" type="ORF">PUN28_013004</name>
</gene>
<sequence>MHVGCDKPCCAIRFIYAVTLTPLFFSSRKFCNLAALWIADCELFARQSCSIIASRSNGYYNRPERTILRVSPRNATDRRKSHLTLRTAAPHFRDIDASTDEARERESGR</sequence>
<evidence type="ECO:0000256" key="1">
    <source>
        <dbReference type="SAM" id="MobiDB-lite"/>
    </source>
</evidence>
<name>A0AAW2F9R8_9HYME</name>
<evidence type="ECO:0000313" key="2">
    <source>
        <dbReference type="EMBL" id="KAL0111506.1"/>
    </source>
</evidence>
<protein>
    <recommendedName>
        <fullName evidence="4">Secreted protein</fullName>
    </recommendedName>
</protein>
<dbReference type="Proteomes" id="UP001430953">
    <property type="component" value="Unassembled WGS sequence"/>
</dbReference>
<comment type="caution">
    <text evidence="2">The sequence shown here is derived from an EMBL/GenBank/DDBJ whole genome shotgun (WGS) entry which is preliminary data.</text>
</comment>
<keyword evidence="3" id="KW-1185">Reference proteome</keyword>
<feature type="compositionally biased region" description="Basic and acidic residues" evidence="1">
    <location>
        <begin position="91"/>
        <end position="109"/>
    </location>
</feature>
<dbReference type="EMBL" id="JADYXP020000013">
    <property type="protein sequence ID" value="KAL0111506.1"/>
    <property type="molecule type" value="Genomic_DNA"/>
</dbReference>
<feature type="region of interest" description="Disordered" evidence="1">
    <location>
        <begin position="88"/>
        <end position="109"/>
    </location>
</feature>
<dbReference type="AlphaFoldDB" id="A0AAW2F9R8"/>
<evidence type="ECO:0008006" key="4">
    <source>
        <dbReference type="Google" id="ProtNLM"/>
    </source>
</evidence>
<accession>A0AAW2F9R8</accession>
<organism evidence="2 3">
    <name type="scientific">Cardiocondyla obscurior</name>
    <dbReference type="NCBI Taxonomy" id="286306"/>
    <lineage>
        <taxon>Eukaryota</taxon>
        <taxon>Metazoa</taxon>
        <taxon>Ecdysozoa</taxon>
        <taxon>Arthropoda</taxon>
        <taxon>Hexapoda</taxon>
        <taxon>Insecta</taxon>
        <taxon>Pterygota</taxon>
        <taxon>Neoptera</taxon>
        <taxon>Endopterygota</taxon>
        <taxon>Hymenoptera</taxon>
        <taxon>Apocrita</taxon>
        <taxon>Aculeata</taxon>
        <taxon>Formicoidea</taxon>
        <taxon>Formicidae</taxon>
        <taxon>Myrmicinae</taxon>
        <taxon>Cardiocondyla</taxon>
    </lineage>
</organism>
<evidence type="ECO:0000313" key="3">
    <source>
        <dbReference type="Proteomes" id="UP001430953"/>
    </source>
</evidence>
<reference evidence="2 3" key="1">
    <citation type="submission" date="2023-03" db="EMBL/GenBank/DDBJ databases">
        <title>High recombination rates correlate with genetic variation in Cardiocondyla obscurior ants.</title>
        <authorList>
            <person name="Errbii M."/>
        </authorList>
    </citation>
    <scope>NUCLEOTIDE SEQUENCE [LARGE SCALE GENOMIC DNA]</scope>
    <source>
        <strain evidence="2">Alpha-2009</strain>
        <tissue evidence="2">Whole body</tissue>
    </source>
</reference>